<evidence type="ECO:0000313" key="3">
    <source>
        <dbReference type="Proteomes" id="UP000442694"/>
    </source>
</evidence>
<organism evidence="2 3">
    <name type="scientific">Fluviispira multicolorata</name>
    <dbReference type="NCBI Taxonomy" id="2654512"/>
    <lineage>
        <taxon>Bacteria</taxon>
        <taxon>Pseudomonadati</taxon>
        <taxon>Bdellovibrionota</taxon>
        <taxon>Oligoflexia</taxon>
        <taxon>Silvanigrellales</taxon>
        <taxon>Silvanigrellaceae</taxon>
        <taxon>Fluviispira</taxon>
    </lineage>
</organism>
<keyword evidence="3" id="KW-1185">Reference proteome</keyword>
<dbReference type="AlphaFoldDB" id="A0A833N6L0"/>
<evidence type="ECO:0000313" key="2">
    <source>
        <dbReference type="EMBL" id="KAB8033610.1"/>
    </source>
</evidence>
<proteinExistence type="predicted"/>
<dbReference type="Proteomes" id="UP000442694">
    <property type="component" value="Unassembled WGS sequence"/>
</dbReference>
<reference evidence="2 3" key="1">
    <citation type="submission" date="2019-10" db="EMBL/GenBank/DDBJ databases">
        <title>New genus of Silvanigrellaceae.</title>
        <authorList>
            <person name="Pitt A."/>
            <person name="Hahn M.W."/>
        </authorList>
    </citation>
    <scope>NUCLEOTIDE SEQUENCE [LARGE SCALE GENOMIC DNA]</scope>
    <source>
        <strain evidence="2 3">33A1-SZDP</strain>
    </source>
</reference>
<gene>
    <name evidence="2" type="ORF">GCL57_02565</name>
</gene>
<evidence type="ECO:0000256" key="1">
    <source>
        <dbReference type="SAM" id="SignalP"/>
    </source>
</evidence>
<feature type="chain" id="PRO_5032271636" evidence="1">
    <location>
        <begin position="23"/>
        <end position="174"/>
    </location>
</feature>
<dbReference type="EMBL" id="WFLN01000004">
    <property type="protein sequence ID" value="KAB8033610.1"/>
    <property type="molecule type" value="Genomic_DNA"/>
</dbReference>
<dbReference type="RefSeq" id="WP_152211696.1">
    <property type="nucleotide sequence ID" value="NZ_WFLN01000004.1"/>
</dbReference>
<comment type="caution">
    <text evidence="2">The sequence shown here is derived from an EMBL/GenBank/DDBJ whole genome shotgun (WGS) entry which is preliminary data.</text>
</comment>
<keyword evidence="1" id="KW-0732">Signal</keyword>
<feature type="signal peptide" evidence="1">
    <location>
        <begin position="1"/>
        <end position="22"/>
    </location>
</feature>
<sequence length="174" mass="20849">MFSKKLFKIFMAMFFGSFNIYAYSDYAYTYCVTEDGDWDLLYDYFQKERIEEISYLHLSNPFYTEKKENIVNGEWTSTSVKGDFTYVFLPYEKENKIKSLEERCKNEVSKYKKKYIYAQPMFYYFGFIPSGYALFGKNNNENLSLSNGYLPDRIAFDHMNSFIIVPKKSNDYFN</sequence>
<protein>
    <submittedName>
        <fullName evidence="2">Uncharacterized protein</fullName>
    </submittedName>
</protein>
<name>A0A833N6L0_9BACT</name>
<accession>A0A833N6L0</accession>